<feature type="region of interest" description="Disordered" evidence="1">
    <location>
        <begin position="1"/>
        <end position="67"/>
    </location>
</feature>
<dbReference type="OrthoDB" id="294696at2759"/>
<dbReference type="PANTHER" id="PTHR46295">
    <property type="entry name" value="ENDOPLASMIC RETICULUM RESIDENT PROTEIN 44"/>
    <property type="match status" value="1"/>
</dbReference>
<sequence length="67" mass="7903">MKWRSCNSLRKNSGKFHQEFHHGPDPHQPPKEEQKRDSGDTQQPPESTFKKLKPANSRYSFVDHDEL</sequence>
<name>A0A1X7UJI2_AMPQE</name>
<dbReference type="GO" id="GO:0005789">
    <property type="term" value="C:endoplasmic reticulum membrane"/>
    <property type="evidence" value="ECO:0007669"/>
    <property type="project" value="TreeGrafter"/>
</dbReference>
<dbReference type="PANTHER" id="PTHR46295:SF1">
    <property type="entry name" value="ENDOPLASMIC RETICULUM RESIDENT PROTEIN 44"/>
    <property type="match status" value="1"/>
</dbReference>
<organism evidence="2">
    <name type="scientific">Amphimedon queenslandica</name>
    <name type="common">Sponge</name>
    <dbReference type="NCBI Taxonomy" id="400682"/>
    <lineage>
        <taxon>Eukaryota</taxon>
        <taxon>Metazoa</taxon>
        <taxon>Porifera</taxon>
        <taxon>Demospongiae</taxon>
        <taxon>Heteroscleromorpha</taxon>
        <taxon>Haplosclerida</taxon>
        <taxon>Niphatidae</taxon>
        <taxon>Amphimedon</taxon>
    </lineage>
</organism>
<dbReference type="AlphaFoldDB" id="A0A1X7UJI2"/>
<dbReference type="GO" id="GO:0006457">
    <property type="term" value="P:protein folding"/>
    <property type="evidence" value="ECO:0007669"/>
    <property type="project" value="TreeGrafter"/>
</dbReference>
<evidence type="ECO:0000256" key="1">
    <source>
        <dbReference type="SAM" id="MobiDB-lite"/>
    </source>
</evidence>
<evidence type="ECO:0000313" key="2">
    <source>
        <dbReference type="EnsemblMetazoa" id="Aqu2.1.27820_001"/>
    </source>
</evidence>
<dbReference type="Gene3D" id="3.40.30.10">
    <property type="entry name" value="Glutaredoxin"/>
    <property type="match status" value="1"/>
</dbReference>
<dbReference type="GO" id="GO:0003756">
    <property type="term" value="F:protein disulfide isomerase activity"/>
    <property type="evidence" value="ECO:0007669"/>
    <property type="project" value="TreeGrafter"/>
</dbReference>
<dbReference type="EnsemblMetazoa" id="Aqu2.1.27820_001">
    <property type="protein sequence ID" value="Aqu2.1.27820_001"/>
    <property type="gene ID" value="Aqu2.1.27820"/>
</dbReference>
<dbReference type="GO" id="GO:0005793">
    <property type="term" value="C:endoplasmic reticulum-Golgi intermediate compartment"/>
    <property type="evidence" value="ECO:0007669"/>
    <property type="project" value="TreeGrafter"/>
</dbReference>
<proteinExistence type="predicted"/>
<dbReference type="STRING" id="400682.A0A1X7UJI2"/>
<feature type="compositionally biased region" description="Polar residues" evidence="1">
    <location>
        <begin position="1"/>
        <end position="11"/>
    </location>
</feature>
<feature type="compositionally biased region" description="Basic and acidic residues" evidence="1">
    <location>
        <begin position="16"/>
        <end position="39"/>
    </location>
</feature>
<protein>
    <submittedName>
        <fullName evidence="2">Uncharacterized protein</fullName>
    </submittedName>
</protein>
<dbReference type="InterPro" id="IPR052643">
    <property type="entry name" value="ERP44"/>
</dbReference>
<accession>A0A1X7UJI2</accession>
<dbReference type="InParanoid" id="A0A1X7UJI2"/>
<reference evidence="2" key="1">
    <citation type="submission" date="2017-05" db="UniProtKB">
        <authorList>
            <consortium name="EnsemblMetazoa"/>
        </authorList>
    </citation>
    <scope>IDENTIFICATION</scope>
</reference>